<dbReference type="RefSeq" id="XP_023631158.1">
    <property type="nucleotide sequence ID" value="XM_023775390.1"/>
</dbReference>
<feature type="region of interest" description="Disordered" evidence="1">
    <location>
        <begin position="465"/>
        <end position="497"/>
    </location>
</feature>
<organism evidence="3 4">
    <name type="scientific">Ramularia collo-cygni</name>
    <dbReference type="NCBI Taxonomy" id="112498"/>
    <lineage>
        <taxon>Eukaryota</taxon>
        <taxon>Fungi</taxon>
        <taxon>Dikarya</taxon>
        <taxon>Ascomycota</taxon>
        <taxon>Pezizomycotina</taxon>
        <taxon>Dothideomycetes</taxon>
        <taxon>Dothideomycetidae</taxon>
        <taxon>Mycosphaerellales</taxon>
        <taxon>Mycosphaerellaceae</taxon>
        <taxon>Ramularia</taxon>
    </lineage>
</organism>
<dbReference type="EMBL" id="FJUY01000021">
    <property type="protein sequence ID" value="CZT24434.1"/>
    <property type="molecule type" value="Genomic_DNA"/>
</dbReference>
<proteinExistence type="predicted"/>
<evidence type="ECO:0000313" key="3">
    <source>
        <dbReference type="EMBL" id="CZT24434.1"/>
    </source>
</evidence>
<feature type="domain" description="F-box" evidence="2">
    <location>
        <begin position="6"/>
        <end position="46"/>
    </location>
</feature>
<gene>
    <name evidence="3" type="ORF">RCC_10159</name>
</gene>
<dbReference type="InterPro" id="IPR001810">
    <property type="entry name" value="F-box_dom"/>
</dbReference>
<evidence type="ECO:0000313" key="4">
    <source>
        <dbReference type="Proteomes" id="UP000225277"/>
    </source>
</evidence>
<dbReference type="GeneID" id="35605208"/>
<dbReference type="STRING" id="112498.A0A2D3VNF6"/>
<dbReference type="InterPro" id="IPR036047">
    <property type="entry name" value="F-box-like_dom_sf"/>
</dbReference>
<dbReference type="AlphaFoldDB" id="A0A2D3VNF6"/>
<dbReference type="SMART" id="SM00256">
    <property type="entry name" value="FBOX"/>
    <property type="match status" value="1"/>
</dbReference>
<evidence type="ECO:0000256" key="1">
    <source>
        <dbReference type="SAM" id="MobiDB-lite"/>
    </source>
</evidence>
<reference evidence="3 4" key="1">
    <citation type="submission" date="2016-03" db="EMBL/GenBank/DDBJ databases">
        <authorList>
            <person name="Ploux O."/>
        </authorList>
    </citation>
    <scope>NUCLEOTIDE SEQUENCE [LARGE SCALE GENOMIC DNA]</scope>
    <source>
        <strain evidence="3 4">URUG2</strain>
    </source>
</reference>
<dbReference type="SUPFAM" id="SSF81383">
    <property type="entry name" value="F-box domain"/>
    <property type="match status" value="1"/>
</dbReference>
<accession>A0A2D3VNF6</accession>
<dbReference type="CDD" id="cd09917">
    <property type="entry name" value="F-box_SF"/>
    <property type="match status" value="1"/>
</dbReference>
<protein>
    <recommendedName>
        <fullName evidence="2">F-box domain-containing protein</fullName>
    </recommendedName>
</protein>
<keyword evidence="4" id="KW-1185">Reference proteome</keyword>
<dbReference type="OrthoDB" id="3892448at2759"/>
<sequence length="506" mass="56986">MSLEALPVELLDLICTFCSLPSIKSLRLTSRTLRNVANDHLLRPEVVAYFHRQSCENVRAIAGHPQIARAVRALCLQADRLEDYPTYEEWNERRERQGDLERYRRDFVLEGLENLVPLSSEQWADETIREARNNEISRLLAESERANARADAERPAIPAAELRECYEYYCRLVEDQDILAEGEPSTMRECYAAFFRGCPNLVTVEVTMAHCLRLTTTRKNAIFQKGLVIPHGDPSSDAQGLDAVTGLIQAAYDADFSPMELRLASVTHYLTTEEDLVEEAAAFLRNVEVLSWQLATPFLNDDLDVDPDEYEAIIEDLEGGNLATFLADAPHLRFLELEMPCNESGWSCPRLPTIVGANLWPNLTSFIISKIEANPDDLSDFLLRHDKLQLLQLAQVRLMSGDWRSCFSMFAGKLLDLGVVELRGRFENPDDSLFYWFGHLESQRGNNYERKIAKYILEGGTACPEVPEHIEGTDDEWESDDDANGDEQAGDGGGDGDEVAVVATCT</sequence>
<dbReference type="Proteomes" id="UP000225277">
    <property type="component" value="Unassembled WGS sequence"/>
</dbReference>
<name>A0A2D3VNF6_9PEZI</name>
<feature type="compositionally biased region" description="Acidic residues" evidence="1">
    <location>
        <begin position="473"/>
        <end position="497"/>
    </location>
</feature>
<evidence type="ECO:0000259" key="2">
    <source>
        <dbReference type="SMART" id="SM00256"/>
    </source>
</evidence>